<evidence type="ECO:0000256" key="1">
    <source>
        <dbReference type="PROSITE-ProRule" id="PRU00409"/>
    </source>
</evidence>
<dbReference type="InterPro" id="IPR011761">
    <property type="entry name" value="ATP-grasp"/>
</dbReference>
<keyword evidence="1" id="KW-0067">ATP-binding</keyword>
<reference evidence="3" key="1">
    <citation type="submission" date="2018-12" db="EMBL/GenBank/DDBJ databases">
        <title>Novel natural products biosynthetic potential of the class Ktedonobacteria.</title>
        <authorList>
            <person name="Zheng Y."/>
            <person name="Saitou A."/>
            <person name="Wang C.M."/>
            <person name="Toyoda A."/>
            <person name="Minakuchi Y."/>
            <person name="Sekiguchi Y."/>
            <person name="Ueda K."/>
            <person name="Takano H."/>
            <person name="Sakai Y."/>
            <person name="Yokota A."/>
            <person name="Yabe S."/>
        </authorList>
    </citation>
    <scope>NUCLEOTIDE SEQUENCE</scope>
    <source>
        <strain evidence="3">COM3</strain>
    </source>
</reference>
<protein>
    <submittedName>
        <fullName evidence="3">ATP-grasp ribosomal peptide maturase</fullName>
    </submittedName>
</protein>
<dbReference type="GO" id="GO:0005737">
    <property type="term" value="C:cytoplasm"/>
    <property type="evidence" value="ECO:0007669"/>
    <property type="project" value="TreeGrafter"/>
</dbReference>
<dbReference type="PROSITE" id="PS50975">
    <property type="entry name" value="ATP_GRASP"/>
    <property type="match status" value="1"/>
</dbReference>
<dbReference type="InterPro" id="IPR048936">
    <property type="entry name" value="MvdD-like_ATPgrasp"/>
</dbReference>
<feature type="domain" description="ATP-grasp" evidence="2">
    <location>
        <begin position="129"/>
        <end position="318"/>
    </location>
</feature>
<evidence type="ECO:0000313" key="3">
    <source>
        <dbReference type="EMBL" id="BBH85253.1"/>
    </source>
</evidence>
<dbReference type="Pfam" id="PF21068">
    <property type="entry name" value="ATPgraspMvdD"/>
    <property type="match status" value="1"/>
</dbReference>
<dbReference type="GO" id="GO:0046872">
    <property type="term" value="F:metal ion binding"/>
    <property type="evidence" value="ECO:0007669"/>
    <property type="project" value="InterPro"/>
</dbReference>
<organism evidence="3">
    <name type="scientific">Thermosporothrix sp. COM3</name>
    <dbReference type="NCBI Taxonomy" id="2490863"/>
    <lineage>
        <taxon>Bacteria</taxon>
        <taxon>Bacillati</taxon>
        <taxon>Chloroflexota</taxon>
        <taxon>Ktedonobacteria</taxon>
        <taxon>Ktedonobacterales</taxon>
        <taxon>Thermosporotrichaceae</taxon>
        <taxon>Thermosporothrix</taxon>
    </lineage>
</organism>
<sequence>MAVLILSHEHDSTAHRVQQHIEHLGGQAVLLNPAAFPQRISLSARVRETTPWQGTIQTTHGPLPFDAITSVYVRRPHHYHIREGYPETVERFLENEAMKGFGGILRSLSCLWMNDLEAIRRASFQPFQLTLAASLGWHLPDTLITNDPEAFLAFWQQQEGRVIYKPLHGNFFPGGGHTYYTIYTSLVGEELLSQREGIRETAHLFQADIPKCYEIRATVIGETVLAVGIDSQRAHASRQDWRASYQDLRYWVEPLPREVEQRCIALTQALGLLYGALDLIVTPSGDFIFLEIDPNGQYGWLETETGLPFSRTIATVLLRGGNSA</sequence>
<accession>A0A455S9X4</accession>
<evidence type="ECO:0000259" key="2">
    <source>
        <dbReference type="PROSITE" id="PS50975"/>
    </source>
</evidence>
<dbReference type="SUPFAM" id="SSF56059">
    <property type="entry name" value="Glutathione synthetase ATP-binding domain-like"/>
    <property type="match status" value="1"/>
</dbReference>
<name>A0A455S9X4_9CHLR</name>
<dbReference type="EMBL" id="AP019376">
    <property type="protein sequence ID" value="BBH85253.1"/>
    <property type="molecule type" value="Genomic_DNA"/>
</dbReference>
<proteinExistence type="predicted"/>
<dbReference type="GO" id="GO:0005524">
    <property type="term" value="F:ATP binding"/>
    <property type="evidence" value="ECO:0007669"/>
    <property type="project" value="UniProtKB-UniRule"/>
</dbReference>
<keyword evidence="1" id="KW-0547">Nucleotide-binding</keyword>
<dbReference type="Gene3D" id="3.30.470.20">
    <property type="entry name" value="ATP-grasp fold, B domain"/>
    <property type="match status" value="1"/>
</dbReference>
<dbReference type="PANTHER" id="PTHR21621:SF0">
    <property type="entry name" value="BETA-CITRYLGLUTAMATE SYNTHASE B-RELATED"/>
    <property type="match status" value="1"/>
</dbReference>
<dbReference type="GO" id="GO:0018169">
    <property type="term" value="F:ribosomal S6-glutamic acid ligase activity"/>
    <property type="evidence" value="ECO:0007669"/>
    <property type="project" value="TreeGrafter"/>
</dbReference>
<dbReference type="PANTHER" id="PTHR21621">
    <property type="entry name" value="RIBOSOMAL PROTEIN S6 MODIFICATION PROTEIN"/>
    <property type="match status" value="1"/>
</dbReference>
<dbReference type="AlphaFoldDB" id="A0A455S9X4"/>
<gene>
    <name evidence="3" type="ORF">KTC_00040</name>
</gene>
<dbReference type="GO" id="GO:0009432">
    <property type="term" value="P:SOS response"/>
    <property type="evidence" value="ECO:0007669"/>
    <property type="project" value="TreeGrafter"/>
</dbReference>